<protein>
    <submittedName>
        <fullName evidence="1">Uncharacterized protein</fullName>
    </submittedName>
</protein>
<dbReference type="EMBL" id="CP002200">
    <property type="protein sequence ID" value="ADN18254.1"/>
    <property type="molecule type" value="Genomic_DNA"/>
</dbReference>
<dbReference type="Proteomes" id="UP000008206">
    <property type="component" value="Plasmid Cy782202"/>
</dbReference>
<evidence type="ECO:0000313" key="2">
    <source>
        <dbReference type="Proteomes" id="UP000008206"/>
    </source>
</evidence>
<keyword evidence="2" id="KW-1185">Reference proteome</keyword>
<dbReference type="HOGENOM" id="CLU_1861878_0_0_3"/>
<dbReference type="AlphaFoldDB" id="E0UMS4"/>
<gene>
    <name evidence="1" type="ordered locus">Cyan7822_6475</name>
</gene>
<name>E0UMS4_GLOV7</name>
<geneLocation type="plasmid" evidence="1 2">
    <name>Cy782202</name>
</geneLocation>
<dbReference type="RefSeq" id="WP_013335000.1">
    <property type="nucleotide sequence ID" value="NC_014534.1"/>
</dbReference>
<keyword evidence="1" id="KW-0614">Plasmid</keyword>
<evidence type="ECO:0000313" key="1">
    <source>
        <dbReference type="EMBL" id="ADN18254.1"/>
    </source>
</evidence>
<accession>E0UMS4</accession>
<reference evidence="2" key="1">
    <citation type="journal article" date="2011" name="MBio">
        <title>Novel metabolic attributes of the genus Cyanothece, comprising a group of unicellular nitrogen-fixing Cyanobacteria.</title>
        <authorList>
            <person name="Bandyopadhyay A."/>
            <person name="Elvitigala T."/>
            <person name="Welsh E."/>
            <person name="Stockel J."/>
            <person name="Liberton M."/>
            <person name="Min H."/>
            <person name="Sherman L.A."/>
            <person name="Pakrasi H.B."/>
        </authorList>
    </citation>
    <scope>NUCLEOTIDE SEQUENCE [LARGE SCALE GENOMIC DNA]</scope>
    <source>
        <strain evidence="2">PCC 7822</strain>
        <plasmid evidence="2">Cy782202</plasmid>
    </source>
</reference>
<sequence length="137" mass="14964">MDNSRHIAKGLQTGDQINQAVAGIIVENSVLMFKNALKTDFNTVLEARLTEAVSNVLTEHAESSQQFAQQFLLQTKTKLAGHLVESQHHHPIVSIPESMSLSQLENFDVDLDAEVARIADEAGTLTIDVNPDSPIGF</sequence>
<dbReference type="KEGG" id="cyj:Cyan7822_6475"/>
<organism evidence="1 2">
    <name type="scientific">Gloeothece verrucosa (strain PCC 7822)</name>
    <name type="common">Cyanothece sp. (strain PCC 7822)</name>
    <dbReference type="NCBI Taxonomy" id="497965"/>
    <lineage>
        <taxon>Bacteria</taxon>
        <taxon>Bacillati</taxon>
        <taxon>Cyanobacteriota</taxon>
        <taxon>Cyanophyceae</taxon>
        <taxon>Oscillatoriophycideae</taxon>
        <taxon>Chroococcales</taxon>
        <taxon>Aphanothecaceae</taxon>
        <taxon>Gloeothece</taxon>
        <taxon>Gloeothece verrucosa</taxon>
    </lineage>
</organism>
<proteinExistence type="predicted"/>